<keyword evidence="3" id="KW-1185">Reference proteome</keyword>
<dbReference type="InterPro" id="IPR053225">
    <property type="entry name" value="Acyl-CoA_N-acyltransferase"/>
</dbReference>
<dbReference type="EMBL" id="JAEHOC010000054">
    <property type="protein sequence ID" value="KAG2425591.1"/>
    <property type="molecule type" value="Genomic_DNA"/>
</dbReference>
<sequence>MLTSDFVEKLVFISSTGDKSSSGEPSPAGSTWLNLARPLVVIIQSLSPGLSSYSVFVEALHVGGLESETSTDDEERLQARLFGAATRAILERPTPPGPGRLAFSAVPQHGAEAMLAVLREAGYDKLWDEPCYRYALRLPVDAAELQNGQELLRSLQAQGLAYQLDTLRRDRRLAAHAAPLAAHAAPRHARAPVSEAVRAQDSAPASAPVAAPAPEAQGDIMGPAAAGAAARAGPDALLVDSLWTYRSAHSLALVQLLVEHRQTVCVRLGRDASAASAGAAAAAGGGGAATAPAGPRSETAVTAEGPPAASLPAVPAQSPNLSTEVAPSLDEESDAVAWILQYADGSVGMAHTQSGHRRRGLMRLALMEMVRRLLGSDGPSHLPPRQQEACCAQQQSQQQAQATSSSGAAAGSPVTVDASAGAAQAHTAGARQDEVFAFIVLENAASVALFEGLGFRRCERAYHWFGVEGGG</sequence>
<feature type="compositionally biased region" description="Low complexity" evidence="1">
    <location>
        <begin position="203"/>
        <end position="218"/>
    </location>
</feature>
<dbReference type="Gene3D" id="3.40.630.30">
    <property type="match status" value="1"/>
</dbReference>
<dbReference type="Proteomes" id="UP000650467">
    <property type="component" value="Unassembled WGS sequence"/>
</dbReference>
<protein>
    <submittedName>
        <fullName evidence="2">Uncharacterized protein</fullName>
    </submittedName>
</protein>
<dbReference type="SUPFAM" id="SSF55729">
    <property type="entry name" value="Acyl-CoA N-acyltransferases (Nat)"/>
    <property type="match status" value="1"/>
</dbReference>
<evidence type="ECO:0000313" key="3">
    <source>
        <dbReference type="Proteomes" id="UP000650467"/>
    </source>
</evidence>
<dbReference type="InterPro" id="IPR016181">
    <property type="entry name" value="Acyl_CoA_acyltransferase"/>
</dbReference>
<gene>
    <name evidence="2" type="ORF">HXX76_013634</name>
</gene>
<feature type="region of interest" description="Disordered" evidence="1">
    <location>
        <begin position="184"/>
        <end position="218"/>
    </location>
</feature>
<evidence type="ECO:0000256" key="1">
    <source>
        <dbReference type="SAM" id="MobiDB-lite"/>
    </source>
</evidence>
<organism evidence="2 3">
    <name type="scientific">Chlamydomonas incerta</name>
    <dbReference type="NCBI Taxonomy" id="51695"/>
    <lineage>
        <taxon>Eukaryota</taxon>
        <taxon>Viridiplantae</taxon>
        <taxon>Chlorophyta</taxon>
        <taxon>core chlorophytes</taxon>
        <taxon>Chlorophyceae</taxon>
        <taxon>CS clade</taxon>
        <taxon>Chlamydomonadales</taxon>
        <taxon>Chlamydomonadaceae</taxon>
        <taxon>Chlamydomonas</taxon>
    </lineage>
</organism>
<reference evidence="2" key="1">
    <citation type="journal article" date="2020" name="bioRxiv">
        <title>Comparative genomics of Chlamydomonas.</title>
        <authorList>
            <person name="Craig R.J."/>
            <person name="Hasan A.R."/>
            <person name="Ness R.W."/>
            <person name="Keightley P.D."/>
        </authorList>
    </citation>
    <scope>NUCLEOTIDE SEQUENCE</scope>
    <source>
        <strain evidence="2">SAG 7.73</strain>
    </source>
</reference>
<dbReference type="PANTHER" id="PTHR20958">
    <property type="entry name" value="GLYCINE N-ACYLTRANSFERASE-LIKE PROTEIN"/>
    <property type="match status" value="1"/>
</dbReference>
<proteinExistence type="predicted"/>
<dbReference type="OrthoDB" id="61870at2759"/>
<dbReference type="PANTHER" id="PTHR20958:SF6">
    <property type="entry name" value="GLYCINE N-ACYLTRANSFERASE-LIKE PROTEIN"/>
    <property type="match status" value="1"/>
</dbReference>
<feature type="region of interest" description="Disordered" evidence="1">
    <location>
        <begin position="393"/>
        <end position="413"/>
    </location>
</feature>
<dbReference type="AlphaFoldDB" id="A0A835VUD3"/>
<evidence type="ECO:0000313" key="2">
    <source>
        <dbReference type="EMBL" id="KAG2425591.1"/>
    </source>
</evidence>
<comment type="caution">
    <text evidence="2">The sequence shown here is derived from an EMBL/GenBank/DDBJ whole genome shotgun (WGS) entry which is preliminary data.</text>
</comment>
<name>A0A835VUD3_CHLIN</name>
<feature type="region of interest" description="Disordered" evidence="1">
    <location>
        <begin position="282"/>
        <end position="321"/>
    </location>
</feature>
<accession>A0A835VUD3</accession>